<feature type="region of interest" description="Disordered" evidence="1">
    <location>
        <begin position="36"/>
        <end position="69"/>
    </location>
</feature>
<dbReference type="NCBIfam" id="TIGR04267">
    <property type="entry name" value="mod_HExxH"/>
    <property type="match status" value="1"/>
</dbReference>
<dbReference type="eggNOG" id="COG0641">
    <property type="taxonomic scope" value="Bacteria"/>
</dbReference>
<organism evidence="2 3">
    <name type="scientific">Saccharothrix espanaensis (strain ATCC 51144 / DSM 44229 / JCM 9112 / NBRC 15066 / NRRL 15764)</name>
    <dbReference type="NCBI Taxonomy" id="1179773"/>
    <lineage>
        <taxon>Bacteria</taxon>
        <taxon>Bacillati</taxon>
        <taxon>Actinomycetota</taxon>
        <taxon>Actinomycetes</taxon>
        <taxon>Pseudonocardiales</taxon>
        <taxon>Pseudonocardiaceae</taxon>
        <taxon>Saccharothrix</taxon>
    </lineage>
</organism>
<dbReference type="InterPro" id="IPR026337">
    <property type="entry name" value="AKG_HExxH"/>
</dbReference>
<evidence type="ECO:0000313" key="2">
    <source>
        <dbReference type="EMBL" id="CCH33420.1"/>
    </source>
</evidence>
<reference evidence="2 3" key="1">
    <citation type="journal article" date="2012" name="BMC Genomics">
        <title>Complete genome sequence of Saccharothrix espanaensis DSM 44229T and comparison to the other completely sequenced Pseudonocardiaceae.</title>
        <authorList>
            <person name="Strobel T."/>
            <person name="Al-Dilaimi A."/>
            <person name="Blom J."/>
            <person name="Gessner A."/>
            <person name="Kalinowski J."/>
            <person name="Luzhetska M."/>
            <person name="Puhler A."/>
            <person name="Szczepanowski R."/>
            <person name="Bechthold A."/>
            <person name="Ruckert C."/>
        </authorList>
    </citation>
    <scope>NUCLEOTIDE SEQUENCE [LARGE SCALE GENOMIC DNA]</scope>
    <source>
        <strain evidence="3">ATCC 51144 / DSM 44229 / JCM 9112 / NBRC 15066 / NRRL 15764</strain>
    </source>
</reference>
<protein>
    <recommendedName>
        <fullName evidence="4">HEXXH motif domain-containing protein</fullName>
    </recommendedName>
</protein>
<sequence>MQTRPESFGHHAVRWTNVGRRSAWQHFLRRNCRRGCSSSPGYRCRNSEISANRPSSRRSGGRSAWSGPVRTGWRSRYSVTDEEAGRGRLTTHGLPRSVFDQICSGPVSRSGIALLRESQHSLRRLRLRTFAGAVESPAGLGPFADVDRAWTLLAEAERIAPDMVEDLLMLPSVGVWLTRVLRHALGSAPDATPMPAEVGGFHALAAAAAVRVGLRCEIPVPVVHGAVTLPSVGVYRPATGFPVGHVVLRHDAPGVTLAALGATVPATFEPVKRHRSSVRGQAVELIFDDLDPYREFGAPVPPRPLGEAECAEWRKLMDEAWDLLTHAHPGWAEELAACLSTIVPLDADRNVFAASSTAAFGAVAMSPKRSATQFGEALVHELQHSKVNALMDLVDLHDGSGQERFYAPWRDDPRPVAGLLHGVYAFVTVVEYWNVQRRHLSSDEPEAHAHFSYALRAHQVGEAVRTLRGLTELTDLGREFAAAASVRLAAAAPTDLPDGLAESVAMITDTHRATWRLRHARPDRAAVVALADAWSRGGRPAPVPESHVEPSSGTGTSALEALLRLRVLDPYRAGKVADRHGPDVALVLGDRAAATAGYLARLRVTPGDAAAWVGLGVALRSAALRLRPELVRAVHHRVATRSGAAPDPADLAAWFDQAAG</sequence>
<name>K0JZJ5_SACES</name>
<dbReference type="HOGENOM" id="CLU_018916_0_0_11"/>
<keyword evidence="3" id="KW-1185">Reference proteome</keyword>
<evidence type="ECO:0000256" key="1">
    <source>
        <dbReference type="SAM" id="MobiDB-lite"/>
    </source>
</evidence>
<dbReference type="AlphaFoldDB" id="K0JZJ5"/>
<gene>
    <name evidence="2" type="ordered locus">BN6_61680</name>
</gene>
<dbReference type="EMBL" id="HE804045">
    <property type="protein sequence ID" value="CCH33420.1"/>
    <property type="molecule type" value="Genomic_DNA"/>
</dbReference>
<evidence type="ECO:0008006" key="4">
    <source>
        <dbReference type="Google" id="ProtNLM"/>
    </source>
</evidence>
<proteinExistence type="predicted"/>
<evidence type="ECO:0000313" key="3">
    <source>
        <dbReference type="Proteomes" id="UP000006281"/>
    </source>
</evidence>
<dbReference type="Proteomes" id="UP000006281">
    <property type="component" value="Chromosome"/>
</dbReference>
<accession>K0JZJ5</accession>
<dbReference type="STRING" id="1179773.BN6_61680"/>
<dbReference type="KEGG" id="sesp:BN6_61680"/>
<dbReference type="PATRIC" id="fig|1179773.3.peg.6216"/>